<dbReference type="Pfam" id="PF00528">
    <property type="entry name" value="BPD_transp_1"/>
    <property type="match status" value="1"/>
</dbReference>
<evidence type="ECO:0000256" key="4">
    <source>
        <dbReference type="ARBA" id="ARBA00022692"/>
    </source>
</evidence>
<dbReference type="Pfam" id="PF12911">
    <property type="entry name" value="OppC_N"/>
    <property type="match status" value="1"/>
</dbReference>
<feature type="transmembrane region" description="Helical" evidence="7">
    <location>
        <begin position="263"/>
        <end position="284"/>
    </location>
</feature>
<accession>A0A9D1IUG5</accession>
<feature type="transmembrane region" description="Helical" evidence="7">
    <location>
        <begin position="209"/>
        <end position="234"/>
    </location>
</feature>
<dbReference type="InterPro" id="IPR000515">
    <property type="entry name" value="MetI-like"/>
</dbReference>
<dbReference type="InterPro" id="IPR035906">
    <property type="entry name" value="MetI-like_sf"/>
</dbReference>
<reference evidence="9" key="2">
    <citation type="journal article" date="2021" name="PeerJ">
        <title>Extensive microbial diversity within the chicken gut microbiome revealed by metagenomics and culture.</title>
        <authorList>
            <person name="Gilroy R."/>
            <person name="Ravi A."/>
            <person name="Getino M."/>
            <person name="Pursley I."/>
            <person name="Horton D.L."/>
            <person name="Alikhan N.F."/>
            <person name="Baker D."/>
            <person name="Gharbi K."/>
            <person name="Hall N."/>
            <person name="Watson M."/>
            <person name="Adriaenssens E.M."/>
            <person name="Foster-Nyarko E."/>
            <person name="Jarju S."/>
            <person name="Secka A."/>
            <person name="Antonio M."/>
            <person name="Oren A."/>
            <person name="Chaudhuri R.R."/>
            <person name="La Ragione R."/>
            <person name="Hildebrand F."/>
            <person name="Pallen M.J."/>
        </authorList>
    </citation>
    <scope>NUCLEOTIDE SEQUENCE</scope>
    <source>
        <strain evidence="9">CHK191-8634</strain>
    </source>
</reference>
<dbReference type="Proteomes" id="UP000824073">
    <property type="component" value="Unassembled WGS sequence"/>
</dbReference>
<evidence type="ECO:0000256" key="3">
    <source>
        <dbReference type="ARBA" id="ARBA00022475"/>
    </source>
</evidence>
<feature type="transmembrane region" description="Helical" evidence="7">
    <location>
        <begin position="30"/>
        <end position="51"/>
    </location>
</feature>
<evidence type="ECO:0000256" key="7">
    <source>
        <dbReference type="RuleBase" id="RU363032"/>
    </source>
</evidence>
<dbReference type="CDD" id="cd06261">
    <property type="entry name" value="TM_PBP2"/>
    <property type="match status" value="1"/>
</dbReference>
<feature type="transmembrane region" description="Helical" evidence="7">
    <location>
        <begin position="141"/>
        <end position="162"/>
    </location>
</feature>
<dbReference type="GO" id="GO:0005886">
    <property type="term" value="C:plasma membrane"/>
    <property type="evidence" value="ECO:0007669"/>
    <property type="project" value="UniProtKB-SubCell"/>
</dbReference>
<dbReference type="PANTHER" id="PTHR43386">
    <property type="entry name" value="OLIGOPEPTIDE TRANSPORT SYSTEM PERMEASE PROTEIN APPC"/>
    <property type="match status" value="1"/>
</dbReference>
<reference evidence="9" key="1">
    <citation type="submission" date="2020-10" db="EMBL/GenBank/DDBJ databases">
        <authorList>
            <person name="Gilroy R."/>
        </authorList>
    </citation>
    <scope>NUCLEOTIDE SEQUENCE</scope>
    <source>
        <strain evidence="9">CHK191-8634</strain>
    </source>
</reference>
<feature type="transmembrane region" description="Helical" evidence="7">
    <location>
        <begin position="96"/>
        <end position="121"/>
    </location>
</feature>
<keyword evidence="3" id="KW-1003">Cell membrane</keyword>
<gene>
    <name evidence="9" type="ORF">IAB67_04690</name>
</gene>
<dbReference type="EMBL" id="DVMR01000039">
    <property type="protein sequence ID" value="HIU43578.1"/>
    <property type="molecule type" value="Genomic_DNA"/>
</dbReference>
<keyword evidence="2 7" id="KW-0813">Transport</keyword>
<evidence type="ECO:0000313" key="10">
    <source>
        <dbReference type="Proteomes" id="UP000824073"/>
    </source>
</evidence>
<organism evidence="9 10">
    <name type="scientific">Candidatus Ventrousia excrementavium</name>
    <dbReference type="NCBI Taxonomy" id="2840961"/>
    <lineage>
        <taxon>Bacteria</taxon>
        <taxon>Bacillati</taxon>
        <taxon>Bacillota</taxon>
        <taxon>Clostridia</taxon>
        <taxon>Eubacteriales</taxon>
        <taxon>Clostridiaceae</taxon>
        <taxon>Clostridiaceae incertae sedis</taxon>
        <taxon>Candidatus Ventrousia</taxon>
    </lineage>
</organism>
<comment type="similarity">
    <text evidence="7">Belongs to the binding-protein-dependent transport system permease family.</text>
</comment>
<evidence type="ECO:0000256" key="1">
    <source>
        <dbReference type="ARBA" id="ARBA00004651"/>
    </source>
</evidence>
<keyword evidence="6 7" id="KW-0472">Membrane</keyword>
<dbReference type="InterPro" id="IPR025966">
    <property type="entry name" value="OppC_N"/>
</dbReference>
<dbReference type="InterPro" id="IPR050366">
    <property type="entry name" value="BP-dependent_transpt_permease"/>
</dbReference>
<proteinExistence type="inferred from homology"/>
<keyword evidence="5 7" id="KW-1133">Transmembrane helix</keyword>
<dbReference type="AlphaFoldDB" id="A0A9D1IUG5"/>
<feature type="domain" description="ABC transmembrane type-1" evidence="8">
    <location>
        <begin position="92"/>
        <end position="281"/>
    </location>
</feature>
<name>A0A9D1IUG5_9CLOT</name>
<dbReference type="GO" id="GO:0055085">
    <property type="term" value="P:transmembrane transport"/>
    <property type="evidence" value="ECO:0007669"/>
    <property type="project" value="InterPro"/>
</dbReference>
<keyword evidence="4 7" id="KW-0812">Transmembrane</keyword>
<protein>
    <submittedName>
        <fullName evidence="9">ABC transporter permease</fullName>
    </submittedName>
</protein>
<comment type="caution">
    <text evidence="9">The sequence shown here is derived from an EMBL/GenBank/DDBJ whole genome shotgun (WGS) entry which is preliminary data.</text>
</comment>
<dbReference type="PROSITE" id="PS50928">
    <property type="entry name" value="ABC_TM1"/>
    <property type="match status" value="1"/>
</dbReference>
<evidence type="ECO:0000256" key="6">
    <source>
        <dbReference type="ARBA" id="ARBA00023136"/>
    </source>
</evidence>
<dbReference type="SUPFAM" id="SSF161098">
    <property type="entry name" value="MetI-like"/>
    <property type="match status" value="1"/>
</dbReference>
<evidence type="ECO:0000256" key="5">
    <source>
        <dbReference type="ARBA" id="ARBA00022989"/>
    </source>
</evidence>
<dbReference type="PANTHER" id="PTHR43386:SF1">
    <property type="entry name" value="D,D-DIPEPTIDE TRANSPORT SYSTEM PERMEASE PROTEIN DDPC-RELATED"/>
    <property type="match status" value="1"/>
</dbReference>
<evidence type="ECO:0000259" key="8">
    <source>
        <dbReference type="PROSITE" id="PS50928"/>
    </source>
</evidence>
<sequence length="294" mass="31984">MQKHETQTAITMKKQSQLKEIWRRYKKNRLAMIGLISMLVLIVLVLAADLIEPYEVCITMNLREKLLPPSAEHLFGTDGYGRDILARCLHGGRVSLFIGFTCSIVSMFFGAIFGMIAGYYGDPLDNIIMRIMDVLSAIPNILLALAIVAALGSSIFNLIMALTISHIPGFARVVRSSVLGITGQEYIEAARAGGTGDARILRKHILPNALGPLIVQTTMSVSSMILAAASMSFLGLGVNPPQPEWGSIISEAREFLRTNPTMILFPGICIILASLSMNLIGDGLRDALDPRLKS</sequence>
<dbReference type="Gene3D" id="1.10.3720.10">
    <property type="entry name" value="MetI-like"/>
    <property type="match status" value="1"/>
</dbReference>
<evidence type="ECO:0000313" key="9">
    <source>
        <dbReference type="EMBL" id="HIU43578.1"/>
    </source>
</evidence>
<evidence type="ECO:0000256" key="2">
    <source>
        <dbReference type="ARBA" id="ARBA00022448"/>
    </source>
</evidence>
<comment type="subcellular location">
    <subcellularLocation>
        <location evidence="1 7">Cell membrane</location>
        <topology evidence="1 7">Multi-pass membrane protein</topology>
    </subcellularLocation>
</comment>